<dbReference type="AlphaFoldDB" id="A0A284RL84"/>
<keyword evidence="2" id="KW-1185">Reference proteome</keyword>
<accession>A0A284RL84</accession>
<evidence type="ECO:0000313" key="2">
    <source>
        <dbReference type="Proteomes" id="UP000219338"/>
    </source>
</evidence>
<dbReference type="OrthoDB" id="10444590at2759"/>
<gene>
    <name evidence="1" type="ORF">ARMOST_12892</name>
</gene>
<evidence type="ECO:0000313" key="1">
    <source>
        <dbReference type="EMBL" id="SJL09514.1"/>
    </source>
</evidence>
<protein>
    <submittedName>
        <fullName evidence="1">Uncharacterized protein</fullName>
    </submittedName>
</protein>
<proteinExistence type="predicted"/>
<sequence>MRSLPRDGSLARKGPEFMTSIASRHLLHFFASCLLDLEPNISSWKEEPELPFFAVEPYLLRKQSLIVKNSNKTKEGETDYNKTAKYTSTVNANVSDLFLILLCNSILVER</sequence>
<name>A0A284RL84_ARMOS</name>
<organism evidence="1 2">
    <name type="scientific">Armillaria ostoyae</name>
    <name type="common">Armillaria root rot fungus</name>
    <dbReference type="NCBI Taxonomy" id="47428"/>
    <lineage>
        <taxon>Eukaryota</taxon>
        <taxon>Fungi</taxon>
        <taxon>Dikarya</taxon>
        <taxon>Basidiomycota</taxon>
        <taxon>Agaricomycotina</taxon>
        <taxon>Agaricomycetes</taxon>
        <taxon>Agaricomycetidae</taxon>
        <taxon>Agaricales</taxon>
        <taxon>Marasmiineae</taxon>
        <taxon>Physalacriaceae</taxon>
        <taxon>Armillaria</taxon>
    </lineage>
</organism>
<reference evidence="2" key="1">
    <citation type="journal article" date="2017" name="Nat. Ecol. Evol.">
        <title>Genome expansion and lineage-specific genetic innovations in the forest pathogenic fungi Armillaria.</title>
        <authorList>
            <person name="Sipos G."/>
            <person name="Prasanna A.N."/>
            <person name="Walter M.C."/>
            <person name="O'Connor E."/>
            <person name="Balint B."/>
            <person name="Krizsan K."/>
            <person name="Kiss B."/>
            <person name="Hess J."/>
            <person name="Varga T."/>
            <person name="Slot J."/>
            <person name="Riley R."/>
            <person name="Boka B."/>
            <person name="Rigling D."/>
            <person name="Barry K."/>
            <person name="Lee J."/>
            <person name="Mihaltcheva S."/>
            <person name="LaButti K."/>
            <person name="Lipzen A."/>
            <person name="Waldron R."/>
            <person name="Moloney N.M."/>
            <person name="Sperisen C."/>
            <person name="Kredics L."/>
            <person name="Vagvoelgyi C."/>
            <person name="Patrignani A."/>
            <person name="Fitzpatrick D."/>
            <person name="Nagy I."/>
            <person name="Doyle S."/>
            <person name="Anderson J.B."/>
            <person name="Grigoriev I.V."/>
            <person name="Gueldener U."/>
            <person name="Muensterkoetter M."/>
            <person name="Nagy L.G."/>
        </authorList>
    </citation>
    <scope>NUCLEOTIDE SEQUENCE [LARGE SCALE GENOMIC DNA]</scope>
    <source>
        <strain evidence="2">C18/9</strain>
    </source>
</reference>
<dbReference type="EMBL" id="FUEG01000010">
    <property type="protein sequence ID" value="SJL09514.1"/>
    <property type="molecule type" value="Genomic_DNA"/>
</dbReference>
<dbReference type="Proteomes" id="UP000219338">
    <property type="component" value="Unassembled WGS sequence"/>
</dbReference>